<evidence type="ECO:0000313" key="12">
    <source>
        <dbReference type="EMBL" id="CAE7937712.1"/>
    </source>
</evidence>
<sequence length="237" mass="27572">VKRATASSGQSVAEQETRTAMNIFRFCGDMLHLTSIMLLVFKLHRSKSCVGVSCRMQEMYALVFIFRYLDLLWSFISVYNTVMKITYITTTCYLIYLMRYKTPVCQTYERSTDSFQYEIYLLGPCVLLGLICAEEYTIPDILWSSSIWLESVSIIPQLVLLQQIREVENLTSDFVGCMGAYRAFYILNWIYRYFAEDYVNIVGWIGGLVQTGLYCDFFYYYAKSKWYGSKLVLPVAS</sequence>
<keyword evidence="7" id="KW-0653">Protein transport</keyword>
<dbReference type="GO" id="GO:0015031">
    <property type="term" value="P:protein transport"/>
    <property type="evidence" value="ECO:0007669"/>
    <property type="project" value="UniProtKB-KW"/>
</dbReference>
<evidence type="ECO:0000256" key="3">
    <source>
        <dbReference type="ARBA" id="ARBA00022448"/>
    </source>
</evidence>
<dbReference type="EMBL" id="CAJNJA010084742">
    <property type="protein sequence ID" value="CAE7937712.1"/>
    <property type="molecule type" value="Genomic_DNA"/>
</dbReference>
<evidence type="ECO:0000256" key="8">
    <source>
        <dbReference type="ARBA" id="ARBA00022989"/>
    </source>
</evidence>
<proteinExistence type="inferred from homology"/>
<keyword evidence="13" id="KW-1185">Reference proteome</keyword>
<accession>A0A813C598</accession>
<feature type="transmembrane region" description="Helical" evidence="11">
    <location>
        <begin position="201"/>
        <end position="221"/>
    </location>
</feature>
<keyword evidence="9 11" id="KW-0472">Membrane</keyword>
<evidence type="ECO:0000256" key="5">
    <source>
        <dbReference type="ARBA" id="ARBA00022824"/>
    </source>
</evidence>
<evidence type="ECO:0000256" key="9">
    <source>
        <dbReference type="ARBA" id="ARBA00023136"/>
    </source>
</evidence>
<comment type="caution">
    <text evidence="12">The sequence shown here is derived from an EMBL/GenBank/DDBJ whole genome shotgun (WGS) entry which is preliminary data.</text>
</comment>
<dbReference type="GO" id="GO:0006621">
    <property type="term" value="P:protein retention in ER lumen"/>
    <property type="evidence" value="ECO:0007669"/>
    <property type="project" value="InterPro"/>
</dbReference>
<dbReference type="InterPro" id="IPR000133">
    <property type="entry name" value="ER_ret_rcpt"/>
</dbReference>
<keyword evidence="5" id="KW-0256">Endoplasmic reticulum</keyword>
<evidence type="ECO:0000256" key="1">
    <source>
        <dbReference type="ARBA" id="ARBA00004477"/>
    </source>
</evidence>
<dbReference type="PRINTS" id="PR00660">
    <property type="entry name" value="ERLUMENR"/>
</dbReference>
<evidence type="ECO:0000256" key="10">
    <source>
        <dbReference type="ARBA" id="ARBA00023170"/>
    </source>
</evidence>
<keyword evidence="4 11" id="KW-0812">Transmembrane</keyword>
<evidence type="ECO:0000256" key="4">
    <source>
        <dbReference type="ARBA" id="ARBA00022692"/>
    </source>
</evidence>
<name>A0A813C598_9DINO</name>
<evidence type="ECO:0000256" key="11">
    <source>
        <dbReference type="SAM" id="Phobius"/>
    </source>
</evidence>
<evidence type="ECO:0000256" key="7">
    <source>
        <dbReference type="ARBA" id="ARBA00022927"/>
    </source>
</evidence>
<dbReference type="Proteomes" id="UP000601435">
    <property type="component" value="Unassembled WGS sequence"/>
</dbReference>
<comment type="similarity">
    <text evidence="2">Belongs to the ERD2 family.</text>
</comment>
<dbReference type="Pfam" id="PF00810">
    <property type="entry name" value="ER_lumen_recept"/>
    <property type="match status" value="1"/>
</dbReference>
<feature type="transmembrane region" description="Helical" evidence="11">
    <location>
        <begin position="23"/>
        <end position="43"/>
    </location>
</feature>
<organism evidence="12 13">
    <name type="scientific">Symbiodinium necroappetens</name>
    <dbReference type="NCBI Taxonomy" id="1628268"/>
    <lineage>
        <taxon>Eukaryota</taxon>
        <taxon>Sar</taxon>
        <taxon>Alveolata</taxon>
        <taxon>Dinophyceae</taxon>
        <taxon>Suessiales</taxon>
        <taxon>Symbiodiniaceae</taxon>
        <taxon>Symbiodinium</taxon>
    </lineage>
</organism>
<protein>
    <submittedName>
        <fullName evidence="12">ERD2 protein</fullName>
    </submittedName>
</protein>
<evidence type="ECO:0000256" key="2">
    <source>
        <dbReference type="ARBA" id="ARBA00010120"/>
    </source>
</evidence>
<feature type="transmembrane region" description="Helical" evidence="11">
    <location>
        <begin position="82"/>
        <end position="98"/>
    </location>
</feature>
<feature type="non-terminal residue" evidence="12">
    <location>
        <position position="1"/>
    </location>
</feature>
<gene>
    <name evidence="12" type="primary">ERD2</name>
    <name evidence="12" type="ORF">SNEC2469_LOCUS32891</name>
</gene>
<keyword evidence="3" id="KW-0813">Transport</keyword>
<dbReference type="GO" id="GO:0005789">
    <property type="term" value="C:endoplasmic reticulum membrane"/>
    <property type="evidence" value="ECO:0007669"/>
    <property type="project" value="UniProtKB-SubCell"/>
</dbReference>
<dbReference type="GO" id="GO:0016192">
    <property type="term" value="P:vesicle-mediated transport"/>
    <property type="evidence" value="ECO:0007669"/>
    <property type="project" value="UniProtKB-KW"/>
</dbReference>
<evidence type="ECO:0000256" key="6">
    <source>
        <dbReference type="ARBA" id="ARBA00022892"/>
    </source>
</evidence>
<comment type="subcellular location">
    <subcellularLocation>
        <location evidence="1">Endoplasmic reticulum membrane</location>
        <topology evidence="1">Multi-pass membrane protein</topology>
    </subcellularLocation>
</comment>
<reference evidence="12" key="1">
    <citation type="submission" date="2021-02" db="EMBL/GenBank/DDBJ databases">
        <authorList>
            <person name="Dougan E. K."/>
            <person name="Rhodes N."/>
            <person name="Thang M."/>
            <person name="Chan C."/>
        </authorList>
    </citation>
    <scope>NUCLEOTIDE SEQUENCE</scope>
</reference>
<evidence type="ECO:0000313" key="13">
    <source>
        <dbReference type="Proteomes" id="UP000601435"/>
    </source>
</evidence>
<dbReference type="AlphaFoldDB" id="A0A813C598"/>
<keyword evidence="8 11" id="KW-1133">Transmembrane helix</keyword>
<dbReference type="OrthoDB" id="7694678at2759"/>
<keyword evidence="10" id="KW-0675">Receptor</keyword>
<dbReference type="PANTHER" id="PTHR10585">
    <property type="entry name" value="ER LUMEN PROTEIN RETAINING RECEPTOR"/>
    <property type="match status" value="1"/>
</dbReference>
<keyword evidence="6" id="KW-0931">ER-Golgi transport</keyword>
<dbReference type="GO" id="GO:0046923">
    <property type="term" value="F:ER retention sequence binding"/>
    <property type="evidence" value="ECO:0007669"/>
    <property type="project" value="InterPro"/>
</dbReference>